<evidence type="ECO:0000259" key="3">
    <source>
        <dbReference type="PROSITE" id="PS51186"/>
    </source>
</evidence>
<keyword evidence="1 4" id="KW-0808">Transferase</keyword>
<dbReference type="Pfam" id="PF00583">
    <property type="entry name" value="Acetyltransf_1"/>
    <property type="match status" value="1"/>
</dbReference>
<proteinExistence type="predicted"/>
<accession>A0A1H8WEP6</accession>
<evidence type="ECO:0000313" key="4">
    <source>
        <dbReference type="EMBL" id="SEP26142.1"/>
    </source>
</evidence>
<keyword evidence="5" id="KW-1185">Reference proteome</keyword>
<dbReference type="PANTHER" id="PTHR43877">
    <property type="entry name" value="AMINOALKYLPHOSPHONATE N-ACETYLTRANSFERASE-RELATED-RELATED"/>
    <property type="match status" value="1"/>
</dbReference>
<protein>
    <submittedName>
        <fullName evidence="4">Acetyltransferase (GNAT) family protein</fullName>
    </submittedName>
</protein>
<dbReference type="PROSITE" id="PS51186">
    <property type="entry name" value="GNAT"/>
    <property type="match status" value="1"/>
</dbReference>
<dbReference type="EMBL" id="FODT01000012">
    <property type="protein sequence ID" value="SEP26142.1"/>
    <property type="molecule type" value="Genomic_DNA"/>
</dbReference>
<dbReference type="InterPro" id="IPR050832">
    <property type="entry name" value="Bact_Acetyltransf"/>
</dbReference>
<reference evidence="5" key="1">
    <citation type="submission" date="2016-10" db="EMBL/GenBank/DDBJ databases">
        <authorList>
            <person name="Varghese N."/>
            <person name="Submissions S."/>
        </authorList>
    </citation>
    <scope>NUCLEOTIDE SEQUENCE [LARGE SCALE GENOMIC DNA]</scope>
    <source>
        <strain evidence="5">DSM 123</strain>
    </source>
</reference>
<feature type="domain" description="N-acetyltransferase" evidence="3">
    <location>
        <begin position="25"/>
        <end position="199"/>
    </location>
</feature>
<sequence>MALPIDSEFEMGRIATHFSLTAPGLIVRPVETADAAFCRCLSDATLRGVFARMGLPEPLLARLLAQQFHAQQIGYRRSFPQAEYFLIVEQGAAIGRLVVTIEQVEETSAGGPESDRSVACGRPIRALRLIDIALLPAAQGRGIGREVIAALAVAARSIEARRLTLSVQMSNDRAQSLYRRLGFIDTGGEAYRHMMMPLT</sequence>
<dbReference type="Gene3D" id="3.40.630.30">
    <property type="match status" value="1"/>
</dbReference>
<evidence type="ECO:0000313" key="5">
    <source>
        <dbReference type="Proteomes" id="UP000199615"/>
    </source>
</evidence>
<organism evidence="4 5">
    <name type="scientific">Rhodopseudomonas pseudopalustris</name>
    <dbReference type="NCBI Taxonomy" id="1513892"/>
    <lineage>
        <taxon>Bacteria</taxon>
        <taxon>Pseudomonadati</taxon>
        <taxon>Pseudomonadota</taxon>
        <taxon>Alphaproteobacteria</taxon>
        <taxon>Hyphomicrobiales</taxon>
        <taxon>Nitrobacteraceae</taxon>
        <taxon>Rhodopseudomonas</taxon>
    </lineage>
</organism>
<dbReference type="CDD" id="cd04301">
    <property type="entry name" value="NAT_SF"/>
    <property type="match status" value="1"/>
</dbReference>
<name>A0A1H8WEP6_9BRAD</name>
<dbReference type="GO" id="GO:0016747">
    <property type="term" value="F:acyltransferase activity, transferring groups other than amino-acyl groups"/>
    <property type="evidence" value="ECO:0007669"/>
    <property type="project" value="InterPro"/>
</dbReference>
<evidence type="ECO:0000256" key="2">
    <source>
        <dbReference type="ARBA" id="ARBA00023315"/>
    </source>
</evidence>
<keyword evidence="2" id="KW-0012">Acyltransferase</keyword>
<dbReference type="AlphaFoldDB" id="A0A1H8WEP6"/>
<dbReference type="PANTHER" id="PTHR43877:SF2">
    <property type="entry name" value="AMINOALKYLPHOSPHONATE N-ACETYLTRANSFERASE-RELATED"/>
    <property type="match status" value="1"/>
</dbReference>
<dbReference type="SUPFAM" id="SSF55729">
    <property type="entry name" value="Acyl-CoA N-acyltransferases (Nat)"/>
    <property type="match status" value="1"/>
</dbReference>
<gene>
    <name evidence="4" type="ORF">SAMN05444123_11233</name>
</gene>
<evidence type="ECO:0000256" key="1">
    <source>
        <dbReference type="ARBA" id="ARBA00022679"/>
    </source>
</evidence>
<dbReference type="Proteomes" id="UP000199615">
    <property type="component" value="Unassembled WGS sequence"/>
</dbReference>
<dbReference type="InterPro" id="IPR016181">
    <property type="entry name" value="Acyl_CoA_acyltransferase"/>
</dbReference>
<dbReference type="InterPro" id="IPR000182">
    <property type="entry name" value="GNAT_dom"/>
</dbReference>